<dbReference type="SUPFAM" id="SSF82679">
    <property type="entry name" value="N-utilization substance G protein NusG, N-terminal domain"/>
    <property type="match status" value="1"/>
</dbReference>
<evidence type="ECO:0000256" key="1">
    <source>
        <dbReference type="ARBA" id="ARBA00022814"/>
    </source>
</evidence>
<dbReference type="AlphaFoldDB" id="A0A081NTN9"/>
<evidence type="ECO:0000259" key="4">
    <source>
        <dbReference type="SMART" id="SM00738"/>
    </source>
</evidence>
<dbReference type="InterPro" id="IPR043425">
    <property type="entry name" value="NusG-like"/>
</dbReference>
<evidence type="ECO:0000256" key="3">
    <source>
        <dbReference type="ARBA" id="ARBA00023163"/>
    </source>
</evidence>
<keyword evidence="1" id="KW-0889">Transcription antitermination</keyword>
<evidence type="ECO:0000256" key="2">
    <source>
        <dbReference type="ARBA" id="ARBA00023015"/>
    </source>
</evidence>
<keyword evidence="6" id="KW-1185">Reference proteome</keyword>
<dbReference type="PANTHER" id="PTHR30265">
    <property type="entry name" value="RHO-INTERACTING TRANSCRIPTION TERMINATION FACTOR NUSG"/>
    <property type="match status" value="1"/>
</dbReference>
<reference evidence="5 6" key="1">
    <citation type="submission" date="2014-06" db="EMBL/GenBank/DDBJ databases">
        <title>Draft genome sequence of Paenibacillus sp. MSt1.</title>
        <authorList>
            <person name="Aw Y.K."/>
            <person name="Ong K.S."/>
            <person name="Gan H.M."/>
            <person name="Lee S.M."/>
        </authorList>
    </citation>
    <scope>NUCLEOTIDE SEQUENCE [LARGE SCALE GENOMIC DNA]</scope>
    <source>
        <strain evidence="5 6">MSt1</strain>
    </source>
</reference>
<dbReference type="eggNOG" id="COG0250">
    <property type="taxonomic scope" value="Bacteria"/>
</dbReference>
<dbReference type="SMART" id="SM00738">
    <property type="entry name" value="NGN"/>
    <property type="match status" value="1"/>
</dbReference>
<dbReference type="InterPro" id="IPR006645">
    <property type="entry name" value="NGN-like_dom"/>
</dbReference>
<dbReference type="InterPro" id="IPR036735">
    <property type="entry name" value="NGN_dom_sf"/>
</dbReference>
<organism evidence="5 6">
    <name type="scientific">Paenibacillus tyrfis</name>
    <dbReference type="NCBI Taxonomy" id="1501230"/>
    <lineage>
        <taxon>Bacteria</taxon>
        <taxon>Bacillati</taxon>
        <taxon>Bacillota</taxon>
        <taxon>Bacilli</taxon>
        <taxon>Bacillales</taxon>
        <taxon>Paenibacillaceae</taxon>
        <taxon>Paenibacillus</taxon>
    </lineage>
</organism>
<name>A0A081NTN9_9BACL</name>
<dbReference type="RefSeq" id="WP_036693418.1">
    <property type="nucleotide sequence ID" value="NZ_JNVM01000059.1"/>
</dbReference>
<comment type="caution">
    <text evidence="5">The sequence shown here is derived from an EMBL/GenBank/DDBJ whole genome shotgun (WGS) entry which is preliminary data.</text>
</comment>
<dbReference type="EMBL" id="JNVM01000059">
    <property type="protein sequence ID" value="KEQ21812.1"/>
    <property type="molecule type" value="Genomic_DNA"/>
</dbReference>
<dbReference type="GO" id="GO:0031564">
    <property type="term" value="P:transcription antitermination"/>
    <property type="evidence" value="ECO:0007669"/>
    <property type="project" value="UniProtKB-KW"/>
</dbReference>
<dbReference type="GO" id="GO:0006354">
    <property type="term" value="P:DNA-templated transcription elongation"/>
    <property type="evidence" value="ECO:0007669"/>
    <property type="project" value="InterPro"/>
</dbReference>
<dbReference type="Gene3D" id="3.30.70.940">
    <property type="entry name" value="NusG, N-terminal domain"/>
    <property type="match status" value="1"/>
</dbReference>
<dbReference type="Pfam" id="PF02357">
    <property type="entry name" value="NusG"/>
    <property type="match status" value="1"/>
</dbReference>
<dbReference type="PANTHER" id="PTHR30265:SF4">
    <property type="entry name" value="KOW MOTIF FAMILY PROTEIN, EXPRESSED"/>
    <property type="match status" value="1"/>
</dbReference>
<protein>
    <recommendedName>
        <fullName evidence="4">NusG-like N-terminal domain-containing protein</fullName>
    </recommendedName>
</protein>
<proteinExistence type="predicted"/>
<dbReference type="Proteomes" id="UP000028123">
    <property type="component" value="Unassembled WGS sequence"/>
</dbReference>
<keyword evidence="3" id="KW-0804">Transcription</keyword>
<evidence type="ECO:0000313" key="6">
    <source>
        <dbReference type="Proteomes" id="UP000028123"/>
    </source>
</evidence>
<dbReference type="CDD" id="cd08000">
    <property type="entry name" value="NGN"/>
    <property type="match status" value="1"/>
</dbReference>
<accession>A0A081NTN9</accession>
<sequence>MNWYALFVQTGKEEIVKTEINKRFNSKSIMCIIPKRKVPEKKGGVYYDKVKLLFPGYVFVETLMNFEIYYKIKEIQNIIRLLDYLNPKDKFASLSSNSEQIAINDETDYFKRIDDKEMNKLLNIVNEEGIIEYSQISFLNNNMYVVNSGPLKGLEDNIKKVDKHKNRVRIVFEFMEIKKTFDVGFVPSFCRLEEDSEK</sequence>
<dbReference type="NCBIfam" id="NF033641">
    <property type="entry name" value="antiterm_LoaP"/>
    <property type="match status" value="1"/>
</dbReference>
<feature type="domain" description="NusG-like N-terminal" evidence="4">
    <location>
        <begin position="1"/>
        <end position="125"/>
    </location>
</feature>
<keyword evidence="2" id="KW-0805">Transcription regulation</keyword>
<evidence type="ECO:0000313" key="5">
    <source>
        <dbReference type="EMBL" id="KEQ21812.1"/>
    </source>
</evidence>
<dbReference type="OrthoDB" id="1681764at2"/>
<dbReference type="InterPro" id="IPR047663">
    <property type="entry name" value="Transcription_antiterm_LoaP"/>
</dbReference>
<gene>
    <name evidence="5" type="ORF">ET33_30855</name>
</gene>